<dbReference type="AlphaFoldDB" id="A0ABC8JPA6"/>
<dbReference type="InterPro" id="IPR026960">
    <property type="entry name" value="RVT-Znf"/>
</dbReference>
<reference evidence="2 3" key="1">
    <citation type="submission" date="2022-03" db="EMBL/GenBank/DDBJ databases">
        <authorList>
            <person name="Macdonald S."/>
            <person name="Ahmed S."/>
            <person name="Newling K."/>
        </authorList>
    </citation>
    <scope>NUCLEOTIDE SEQUENCE [LARGE SCALE GENOMIC DNA]</scope>
</reference>
<feature type="domain" description="Reverse transcriptase zinc-binding" evidence="1">
    <location>
        <begin position="3"/>
        <end position="45"/>
    </location>
</feature>
<proteinExistence type="predicted"/>
<dbReference type="Pfam" id="PF13966">
    <property type="entry name" value="zf-RVT"/>
    <property type="match status" value="1"/>
</dbReference>
<name>A0ABC8JPA6_ERUVS</name>
<evidence type="ECO:0000313" key="2">
    <source>
        <dbReference type="EMBL" id="CAH8326641.1"/>
    </source>
</evidence>
<organism evidence="2 3">
    <name type="scientific">Eruca vesicaria subsp. sativa</name>
    <name type="common">Garden rocket</name>
    <name type="synonym">Eruca sativa</name>
    <dbReference type="NCBI Taxonomy" id="29727"/>
    <lineage>
        <taxon>Eukaryota</taxon>
        <taxon>Viridiplantae</taxon>
        <taxon>Streptophyta</taxon>
        <taxon>Embryophyta</taxon>
        <taxon>Tracheophyta</taxon>
        <taxon>Spermatophyta</taxon>
        <taxon>Magnoliopsida</taxon>
        <taxon>eudicotyledons</taxon>
        <taxon>Gunneridae</taxon>
        <taxon>Pentapetalae</taxon>
        <taxon>rosids</taxon>
        <taxon>malvids</taxon>
        <taxon>Brassicales</taxon>
        <taxon>Brassicaceae</taxon>
        <taxon>Brassiceae</taxon>
        <taxon>Eruca</taxon>
    </lineage>
</organism>
<comment type="caution">
    <text evidence="2">The sequence shown here is derived from an EMBL/GenBank/DDBJ whole genome shotgun (WGS) entry which is preliminary data.</text>
</comment>
<dbReference type="Proteomes" id="UP001642260">
    <property type="component" value="Unassembled WGS sequence"/>
</dbReference>
<gene>
    <name evidence="2" type="ORF">ERUC_LOCUS10727</name>
</gene>
<accession>A0ABC8JPA6</accession>
<protein>
    <recommendedName>
        <fullName evidence="1">Reverse transcriptase zinc-binding domain-containing protein</fullName>
    </recommendedName>
</protein>
<evidence type="ECO:0000313" key="3">
    <source>
        <dbReference type="Proteomes" id="UP001642260"/>
    </source>
</evidence>
<evidence type="ECO:0000259" key="1">
    <source>
        <dbReference type="Pfam" id="PF13966"/>
    </source>
</evidence>
<keyword evidence="3" id="KW-1185">Reference proteome</keyword>
<dbReference type="EMBL" id="CAKOAT010105488">
    <property type="protein sequence ID" value="CAH8326641.1"/>
    <property type="molecule type" value="Genomic_DNA"/>
</dbReference>
<sequence length="83" mass="9765">MSLNRCLTRYRLRQWGLQSDASCLLCGDNDESRNHLYFNCNCSSEICSSIASRFEFLPQGSWHESINQMQAITRNSFRRKLLR</sequence>